<evidence type="ECO:0000313" key="4">
    <source>
        <dbReference type="Proteomes" id="UP000198356"/>
    </source>
</evidence>
<dbReference type="InterPro" id="IPR012429">
    <property type="entry name" value="HGSNAT_cat"/>
</dbReference>
<proteinExistence type="predicted"/>
<feature type="transmembrane region" description="Helical" evidence="1">
    <location>
        <begin position="373"/>
        <end position="393"/>
    </location>
</feature>
<accession>A0A239D7I5</accession>
<dbReference type="EMBL" id="FZOU01000001">
    <property type="protein sequence ID" value="SNS27834.1"/>
    <property type="molecule type" value="Genomic_DNA"/>
</dbReference>
<keyword evidence="1" id="KW-1133">Transmembrane helix</keyword>
<dbReference type="PANTHER" id="PTHR40407:SF1">
    <property type="entry name" value="HEPARAN-ALPHA-GLUCOSAMINIDE N-ACETYLTRANSFERASE CATALYTIC DOMAIN-CONTAINING PROTEIN"/>
    <property type="match status" value="1"/>
</dbReference>
<dbReference type="Pfam" id="PF07786">
    <property type="entry name" value="HGSNAT_cat"/>
    <property type="match status" value="1"/>
</dbReference>
<name>A0A239D7I5_9BACT</name>
<sequence>MATIASSHARDDSNAASELFPVPLEPRRRRLESIDILRGLLMLLMALDHTRDYFTYLTINPVDPHASWPALFATRWVTHLCAPGFISLAGASVYLQRMRGKTSAQLARLLITRGLWLMFMEITVVSFGWSFCWAPFLQVIWAVGVAMVGLGLIVRLPVWAIGGIGVAIGLLHNLLDPIQARSFGPYANLWRLVQEPGPLTFHGHIFVLCYYPSLAWFGVICLGYAFGTVAHSAPARRQRIAATLSVCFAATFTLLRLFHGYGDPFRFERLDTPARTAMSFLSVMKYPPSLHYELATFSVLLALYTLFDYASEHDWLPRMRRFFETFGRVPFFYYVPHIYLLHTLAILGTLAAHRDWHFWFTPAFQWEDAIPAGWGYGLPVVYAVWLLAVAILYKPCVWFSGVKARRRDWWLSYL</sequence>
<evidence type="ECO:0000259" key="2">
    <source>
        <dbReference type="Pfam" id="PF07786"/>
    </source>
</evidence>
<evidence type="ECO:0000313" key="3">
    <source>
        <dbReference type="EMBL" id="SNS27834.1"/>
    </source>
</evidence>
<keyword evidence="4" id="KW-1185">Reference proteome</keyword>
<feature type="transmembrane region" description="Helical" evidence="1">
    <location>
        <begin position="158"/>
        <end position="175"/>
    </location>
</feature>
<dbReference type="PANTHER" id="PTHR40407">
    <property type="entry name" value="MEMBRANE PROTEIN-LIKE PROTEIN"/>
    <property type="match status" value="1"/>
</dbReference>
<feature type="transmembrane region" description="Helical" evidence="1">
    <location>
        <begin position="331"/>
        <end position="353"/>
    </location>
</feature>
<gene>
    <name evidence="3" type="ORF">SAMN05421770_101312</name>
</gene>
<dbReference type="Proteomes" id="UP000198356">
    <property type="component" value="Unassembled WGS sequence"/>
</dbReference>
<feature type="transmembrane region" description="Helical" evidence="1">
    <location>
        <begin position="135"/>
        <end position="153"/>
    </location>
</feature>
<feature type="transmembrane region" description="Helical" evidence="1">
    <location>
        <begin position="107"/>
        <end position="129"/>
    </location>
</feature>
<dbReference type="AlphaFoldDB" id="A0A239D7I5"/>
<reference evidence="3 4" key="1">
    <citation type="submission" date="2017-06" db="EMBL/GenBank/DDBJ databases">
        <authorList>
            <person name="Kim H.J."/>
            <person name="Triplett B.A."/>
        </authorList>
    </citation>
    <scope>NUCLEOTIDE SEQUENCE [LARGE SCALE GENOMIC DNA]</scope>
    <source>
        <strain evidence="3 4">DSM 18704</strain>
    </source>
</reference>
<evidence type="ECO:0000256" key="1">
    <source>
        <dbReference type="SAM" id="Phobius"/>
    </source>
</evidence>
<feature type="domain" description="Heparan-alpha-glucosaminide N-acetyltransferase catalytic" evidence="2">
    <location>
        <begin position="30"/>
        <end position="239"/>
    </location>
</feature>
<feature type="transmembrane region" description="Helical" evidence="1">
    <location>
        <begin position="76"/>
        <end position="95"/>
    </location>
</feature>
<keyword evidence="1" id="KW-0472">Membrane</keyword>
<dbReference type="RefSeq" id="WP_176441536.1">
    <property type="nucleotide sequence ID" value="NZ_FZOU01000001.1"/>
</dbReference>
<feature type="transmembrane region" description="Helical" evidence="1">
    <location>
        <begin position="205"/>
        <end position="227"/>
    </location>
</feature>
<organism evidence="3 4">
    <name type="scientific">Granulicella rosea</name>
    <dbReference type="NCBI Taxonomy" id="474952"/>
    <lineage>
        <taxon>Bacteria</taxon>
        <taxon>Pseudomonadati</taxon>
        <taxon>Acidobacteriota</taxon>
        <taxon>Terriglobia</taxon>
        <taxon>Terriglobales</taxon>
        <taxon>Acidobacteriaceae</taxon>
        <taxon>Granulicella</taxon>
    </lineage>
</organism>
<keyword evidence="1" id="KW-0812">Transmembrane</keyword>
<feature type="transmembrane region" description="Helical" evidence="1">
    <location>
        <begin position="36"/>
        <end position="56"/>
    </location>
</feature>
<feature type="transmembrane region" description="Helical" evidence="1">
    <location>
        <begin position="239"/>
        <end position="258"/>
    </location>
</feature>
<feature type="transmembrane region" description="Helical" evidence="1">
    <location>
        <begin position="290"/>
        <end position="310"/>
    </location>
</feature>
<protein>
    <submittedName>
        <fullName evidence="3">Uncharacterized membrane protein</fullName>
    </submittedName>
</protein>